<feature type="non-terminal residue" evidence="1">
    <location>
        <position position="1"/>
    </location>
</feature>
<organism evidence="1 2">
    <name type="scientific">Gigaspora margarita</name>
    <dbReference type="NCBI Taxonomy" id="4874"/>
    <lineage>
        <taxon>Eukaryota</taxon>
        <taxon>Fungi</taxon>
        <taxon>Fungi incertae sedis</taxon>
        <taxon>Mucoromycota</taxon>
        <taxon>Glomeromycotina</taxon>
        <taxon>Glomeromycetes</taxon>
        <taxon>Diversisporales</taxon>
        <taxon>Gigasporaceae</taxon>
        <taxon>Gigaspora</taxon>
    </lineage>
</organism>
<proteinExistence type="predicted"/>
<dbReference type="Proteomes" id="UP000789901">
    <property type="component" value="Unassembled WGS sequence"/>
</dbReference>
<dbReference type="EMBL" id="CAJVQB010015111">
    <property type="protein sequence ID" value="CAG8772576.1"/>
    <property type="molecule type" value="Genomic_DNA"/>
</dbReference>
<evidence type="ECO:0000313" key="1">
    <source>
        <dbReference type="EMBL" id="CAG8772576.1"/>
    </source>
</evidence>
<accession>A0ABN7VH61</accession>
<evidence type="ECO:0000313" key="2">
    <source>
        <dbReference type="Proteomes" id="UP000789901"/>
    </source>
</evidence>
<name>A0ABN7VH61_GIGMA</name>
<comment type="caution">
    <text evidence="1">The sequence shown here is derived from an EMBL/GenBank/DDBJ whole genome shotgun (WGS) entry which is preliminary data.</text>
</comment>
<gene>
    <name evidence="1" type="ORF">GMARGA_LOCUS18699</name>
</gene>
<protein>
    <submittedName>
        <fullName evidence="1">21232_t:CDS:1</fullName>
    </submittedName>
</protein>
<keyword evidence="2" id="KW-1185">Reference proteome</keyword>
<reference evidence="1 2" key="1">
    <citation type="submission" date="2021-06" db="EMBL/GenBank/DDBJ databases">
        <authorList>
            <person name="Kallberg Y."/>
            <person name="Tangrot J."/>
            <person name="Rosling A."/>
        </authorList>
    </citation>
    <scope>NUCLEOTIDE SEQUENCE [LARGE SCALE GENOMIC DNA]</scope>
    <source>
        <strain evidence="1 2">120-4 pot B 10/14</strain>
    </source>
</reference>
<sequence length="599" mass="69008">LLGKSILNPVLTLDYDFADISPILFCGGYRIEPMEVDIPGNIENAKLKKLESRSHDINDENAIIQELGGKKWTAFDDFSNIFAHSDLKNIRIIVQPPLLATTTHQTILSYDDIISILELNISEPSDSLHKSLSNLVNVPDVLTNILTYLEFVEHKKEVIQLMINMGKLHYLVKNCNEYSEPKKEIRFRTVVGMSGKEKTTFARRAYKKSGIYSEVISSDVVDAVEECQKAGRTFQIACNNISETIYSTNNNESLFGKVLLYKALKYHLNFSLDEFIEMLKSNVTLVTILKVILQIEYPLFIININETNELFDSGHGHWLREVLRSLSRVITSRSNRHLNFLFVVLTGTHASELFEAVKSSNVKTEDIFLPLLKFNHAEKVLLELANWDNLELISHLVAYILFKWPVKWSDTIGIKKKHKIEDLEKEEIIFLEENEYQKRIKLPFLTLHEIYSNQNNHKLQSIRILDFLDNAILPNQNEKLTISTQSTPECIAYHNMQNAKFADSFLITEPFILIQDKQLIVSHRKVIESYSATILEKGLVEKEHNKCKNVGEHIFLFVTDSKKRNDETYKKNEILIREEKSKDVLGDLLALRKLHCIEG</sequence>